<dbReference type="InterPro" id="IPR048327">
    <property type="entry name" value="Dyp_perox_N"/>
</dbReference>
<dbReference type="InterPro" id="IPR006314">
    <property type="entry name" value="Dyp_peroxidase"/>
</dbReference>
<sequence>MDVEPLAPIGRRAFLTAVAAGVASGLIGCTPAPPPRTVRHQHGVLATPPTTVTLHAFDLPADADLRTVLRAVGALGPSVTVAVGASLFDGRFGTLDRPRLLEPMPEFRNDVLKPEWCHGDLLLQVPGGTTVDLPGLRPRWRVDGFLPSGEPRNLFGFREGAGNPDHGDPALMDELVWVGSGDDEPAWCVGGTYQVVRLNRLAMPTWDRKSVTDQEQVFGRHKDSDAPLATTADGSPDHGKLPVDSHVRRAAASGARVLRRGYSYRLADDDTGQVFICYQRDVRRGFAAIQQGLAGEALEKYVMPFGGGYFFVLPGTNGTAGDFPGRTMLET</sequence>
<name>A0A495X772_9PSEU</name>
<dbReference type="InterPro" id="IPR011008">
    <property type="entry name" value="Dimeric_a/b-barrel"/>
</dbReference>
<evidence type="ECO:0000256" key="9">
    <source>
        <dbReference type="SAM" id="MobiDB-lite"/>
    </source>
</evidence>
<dbReference type="GO" id="GO:0005829">
    <property type="term" value="C:cytosol"/>
    <property type="evidence" value="ECO:0007669"/>
    <property type="project" value="TreeGrafter"/>
</dbReference>
<dbReference type="NCBIfam" id="TIGR01413">
    <property type="entry name" value="Dyp_perox_fam"/>
    <property type="match status" value="1"/>
</dbReference>
<dbReference type="InterPro" id="IPR048328">
    <property type="entry name" value="Dyp_perox_C"/>
</dbReference>
<evidence type="ECO:0000313" key="13">
    <source>
        <dbReference type="Proteomes" id="UP000272729"/>
    </source>
</evidence>
<proteinExistence type="inferred from homology"/>
<reference evidence="12 13" key="1">
    <citation type="submission" date="2018-10" db="EMBL/GenBank/DDBJ databases">
        <title>Sequencing the genomes of 1000 actinobacteria strains.</title>
        <authorList>
            <person name="Klenk H.-P."/>
        </authorList>
    </citation>
    <scope>NUCLEOTIDE SEQUENCE [LARGE SCALE GENOMIC DNA]</scope>
    <source>
        <strain evidence="12 13">DSM 43911</strain>
    </source>
</reference>
<accession>A0A495X772</accession>
<comment type="caution">
    <text evidence="12">The sequence shown here is derived from an EMBL/GenBank/DDBJ whole genome shotgun (WGS) entry which is preliminary data.</text>
</comment>
<dbReference type="EMBL" id="RBXR01000001">
    <property type="protein sequence ID" value="RKT69316.1"/>
    <property type="molecule type" value="Genomic_DNA"/>
</dbReference>
<evidence type="ECO:0000256" key="8">
    <source>
        <dbReference type="ARBA" id="ARBA00025737"/>
    </source>
</evidence>
<comment type="cofactor">
    <cofactor evidence="1">
        <name>heme b</name>
        <dbReference type="ChEBI" id="CHEBI:60344"/>
    </cofactor>
</comment>
<dbReference type="AlphaFoldDB" id="A0A495X772"/>
<dbReference type="GO" id="GO:0004601">
    <property type="term" value="F:peroxidase activity"/>
    <property type="evidence" value="ECO:0007669"/>
    <property type="project" value="UniProtKB-KW"/>
</dbReference>
<evidence type="ECO:0000256" key="5">
    <source>
        <dbReference type="ARBA" id="ARBA00022729"/>
    </source>
</evidence>
<dbReference type="InterPro" id="IPR006311">
    <property type="entry name" value="TAT_signal"/>
</dbReference>
<evidence type="ECO:0000256" key="7">
    <source>
        <dbReference type="ARBA" id="ARBA00023004"/>
    </source>
</evidence>
<keyword evidence="6" id="KW-0560">Oxidoreductase</keyword>
<dbReference type="Proteomes" id="UP000272729">
    <property type="component" value="Unassembled WGS sequence"/>
</dbReference>
<dbReference type="NCBIfam" id="TIGR01409">
    <property type="entry name" value="TAT_signal_seq"/>
    <property type="match status" value="1"/>
</dbReference>
<feature type="region of interest" description="Disordered" evidence="9">
    <location>
        <begin position="212"/>
        <end position="243"/>
    </location>
</feature>
<evidence type="ECO:0000259" key="10">
    <source>
        <dbReference type="Pfam" id="PF04261"/>
    </source>
</evidence>
<dbReference type="PANTHER" id="PTHR30521">
    <property type="entry name" value="DEFERROCHELATASE/PEROXIDASE"/>
    <property type="match status" value="1"/>
</dbReference>
<feature type="domain" description="Dyp-type peroxidase C-terminal" evidence="11">
    <location>
        <begin position="150"/>
        <end position="316"/>
    </location>
</feature>
<evidence type="ECO:0000259" key="11">
    <source>
        <dbReference type="Pfam" id="PF20628"/>
    </source>
</evidence>
<evidence type="ECO:0000313" key="12">
    <source>
        <dbReference type="EMBL" id="RKT69316.1"/>
    </source>
</evidence>
<dbReference type="Pfam" id="PF20628">
    <property type="entry name" value="Dyp_perox_C"/>
    <property type="match status" value="1"/>
</dbReference>
<feature type="domain" description="Dyp-type peroxidase N-terminal" evidence="10">
    <location>
        <begin position="78"/>
        <end position="125"/>
    </location>
</feature>
<feature type="compositionally biased region" description="Basic and acidic residues" evidence="9">
    <location>
        <begin position="212"/>
        <end position="225"/>
    </location>
</feature>
<dbReference type="InterPro" id="IPR019546">
    <property type="entry name" value="TAT_signal_bac_arc"/>
</dbReference>
<dbReference type="PROSITE" id="PS51404">
    <property type="entry name" value="DYP_PEROXIDASE"/>
    <property type="match status" value="1"/>
</dbReference>
<organism evidence="12 13">
    <name type="scientific">Saccharothrix variisporea</name>
    <dbReference type="NCBI Taxonomy" id="543527"/>
    <lineage>
        <taxon>Bacteria</taxon>
        <taxon>Bacillati</taxon>
        <taxon>Actinomycetota</taxon>
        <taxon>Actinomycetes</taxon>
        <taxon>Pseudonocardiales</taxon>
        <taxon>Pseudonocardiaceae</taxon>
        <taxon>Saccharothrix</taxon>
    </lineage>
</organism>
<evidence type="ECO:0000256" key="2">
    <source>
        <dbReference type="ARBA" id="ARBA00022559"/>
    </source>
</evidence>
<comment type="similarity">
    <text evidence="8">Belongs to the DyP-type peroxidase family.</text>
</comment>
<keyword evidence="7" id="KW-0408">Iron</keyword>
<evidence type="ECO:0000256" key="3">
    <source>
        <dbReference type="ARBA" id="ARBA00022617"/>
    </source>
</evidence>
<dbReference type="GO" id="GO:0020037">
    <property type="term" value="F:heme binding"/>
    <property type="evidence" value="ECO:0007669"/>
    <property type="project" value="InterPro"/>
</dbReference>
<dbReference type="GO" id="GO:0046872">
    <property type="term" value="F:metal ion binding"/>
    <property type="evidence" value="ECO:0007669"/>
    <property type="project" value="UniProtKB-KW"/>
</dbReference>
<dbReference type="PANTHER" id="PTHR30521:SF4">
    <property type="entry name" value="DEFERROCHELATASE"/>
    <property type="match status" value="1"/>
</dbReference>
<protein>
    <submittedName>
        <fullName evidence="12">Deferrochelatase/peroxidase EfeB</fullName>
    </submittedName>
</protein>
<evidence type="ECO:0000256" key="1">
    <source>
        <dbReference type="ARBA" id="ARBA00001970"/>
    </source>
</evidence>
<dbReference type="PROSITE" id="PS51318">
    <property type="entry name" value="TAT"/>
    <property type="match status" value="1"/>
</dbReference>
<keyword evidence="5" id="KW-0732">Signal</keyword>
<keyword evidence="4" id="KW-0479">Metal-binding</keyword>
<keyword evidence="13" id="KW-1185">Reference proteome</keyword>
<keyword evidence="3" id="KW-0349">Heme</keyword>
<dbReference type="Pfam" id="PF04261">
    <property type="entry name" value="Dyp_perox_N"/>
    <property type="match status" value="1"/>
</dbReference>
<dbReference type="SUPFAM" id="SSF54909">
    <property type="entry name" value="Dimeric alpha+beta barrel"/>
    <property type="match status" value="1"/>
</dbReference>
<keyword evidence="2 12" id="KW-0575">Peroxidase</keyword>
<gene>
    <name evidence="12" type="ORF">DFJ66_2526</name>
</gene>
<evidence type="ECO:0000256" key="6">
    <source>
        <dbReference type="ARBA" id="ARBA00023002"/>
    </source>
</evidence>
<evidence type="ECO:0000256" key="4">
    <source>
        <dbReference type="ARBA" id="ARBA00022723"/>
    </source>
</evidence>